<dbReference type="EMBL" id="LFEJ01000004">
    <property type="protein sequence ID" value="KMV35907.1"/>
    <property type="molecule type" value="Genomic_DNA"/>
</dbReference>
<dbReference type="OrthoDB" id="6412952at2"/>
<keyword evidence="1" id="KW-0456">Lyase</keyword>
<protein>
    <submittedName>
        <fullName evidence="1">Formate hydrogenlyase regulatory protein HycA</fullName>
    </submittedName>
</protein>
<dbReference type="Proteomes" id="UP000037315">
    <property type="component" value="Unassembled WGS sequence"/>
</dbReference>
<keyword evidence="2" id="KW-1185">Reference proteome</keyword>
<dbReference type="InterPro" id="IPR021285">
    <property type="entry name" value="Tscrpt_reg_HycA"/>
</dbReference>
<gene>
    <name evidence="1" type="ORF">ACH50_03455</name>
</gene>
<dbReference type="NCBIfam" id="NF007567">
    <property type="entry name" value="PRK10198.1"/>
    <property type="match status" value="1"/>
</dbReference>
<dbReference type="RefSeq" id="WP_024559358.1">
    <property type="nucleotide sequence ID" value="NZ_LFEJ01000004.1"/>
</dbReference>
<reference evidence="1 2" key="1">
    <citation type="submission" date="2015-06" db="EMBL/GenBank/DDBJ databases">
        <title>Genome sequencing of Cronobacter sp. strain DJ34 isolated from petroleum contaminated sludge of Duliajan Oil Fields, Assam, India.</title>
        <authorList>
            <person name="Pal S."/>
            <person name="Banerjee T.D."/>
            <person name="Roy A."/>
            <person name="Sar P."/>
            <person name="Kazy S.K."/>
        </authorList>
    </citation>
    <scope>NUCLEOTIDE SEQUENCE [LARGE SCALE GENOMIC DNA]</scope>
    <source>
        <strain evidence="1 2">DJ34</strain>
    </source>
</reference>
<name>A0A0J8VSF9_9ENTR</name>
<accession>A0A0J8VSF9</accession>
<evidence type="ECO:0000313" key="2">
    <source>
        <dbReference type="Proteomes" id="UP000037315"/>
    </source>
</evidence>
<proteinExistence type="predicted"/>
<dbReference type="Pfam" id="PF11046">
    <property type="entry name" value="HycA_repressor"/>
    <property type="match status" value="1"/>
</dbReference>
<dbReference type="STRING" id="1121863.GCA_000621185_02888"/>
<evidence type="ECO:0000313" key="1">
    <source>
        <dbReference type="EMBL" id="KMV35907.1"/>
    </source>
</evidence>
<dbReference type="AlphaFoldDB" id="A0A0J8VSF9"/>
<comment type="caution">
    <text evidence="1">The sequence shown here is derived from an EMBL/GenBank/DDBJ whole genome shotgun (WGS) entry which is preliminary data.</text>
</comment>
<organism evidence="1 2">
    <name type="scientific">Franconibacter pulveris</name>
    <dbReference type="NCBI Taxonomy" id="435910"/>
    <lineage>
        <taxon>Bacteria</taxon>
        <taxon>Pseudomonadati</taxon>
        <taxon>Pseudomonadota</taxon>
        <taxon>Gammaproteobacteria</taxon>
        <taxon>Enterobacterales</taxon>
        <taxon>Enterobacteriaceae</taxon>
        <taxon>Franconibacter</taxon>
    </lineage>
</organism>
<sequence length="155" mass="17572">MILSELSQKAEFIADRHRSLQSHWHTYCNTLVQAITLSKHKLHHAMGCEPQTGLSFFLFDHFVIRVEQAEGFNCHTINYLVESRDGREQACIASARLDQNGLLDGAVDIRDRERVLEHYLNKISAVYEGLYEAVQGDAPLRISALLANPRKPDVA</sequence>
<dbReference type="PATRIC" id="fig|1656095.3.peg.2781"/>
<dbReference type="GO" id="GO:0016829">
    <property type="term" value="F:lyase activity"/>
    <property type="evidence" value="ECO:0007669"/>
    <property type="project" value="UniProtKB-KW"/>
</dbReference>